<dbReference type="Pfam" id="PF00664">
    <property type="entry name" value="ABC_membrane"/>
    <property type="match status" value="1"/>
</dbReference>
<keyword evidence="6 8" id="KW-1133">Transmembrane helix</keyword>
<dbReference type="Gene3D" id="1.20.1560.10">
    <property type="entry name" value="ABC transporter type 1, transmembrane domain"/>
    <property type="match status" value="1"/>
</dbReference>
<feature type="transmembrane region" description="Helical" evidence="8">
    <location>
        <begin position="234"/>
        <end position="256"/>
    </location>
</feature>
<protein>
    <submittedName>
        <fullName evidence="11">Cyclic peptide export ABC transporter</fullName>
    </submittedName>
</protein>
<feature type="transmembrane region" description="Helical" evidence="8">
    <location>
        <begin position="152"/>
        <end position="170"/>
    </location>
</feature>
<evidence type="ECO:0000256" key="2">
    <source>
        <dbReference type="ARBA" id="ARBA00022448"/>
    </source>
</evidence>
<dbReference type="GO" id="GO:0015833">
    <property type="term" value="P:peptide transport"/>
    <property type="evidence" value="ECO:0007669"/>
    <property type="project" value="InterPro"/>
</dbReference>
<feature type="transmembrane region" description="Helical" evidence="8">
    <location>
        <begin position="268"/>
        <end position="291"/>
    </location>
</feature>
<dbReference type="GO" id="GO:0005524">
    <property type="term" value="F:ATP binding"/>
    <property type="evidence" value="ECO:0007669"/>
    <property type="project" value="UniProtKB-KW"/>
</dbReference>
<dbReference type="GO" id="GO:0043190">
    <property type="term" value="C:ATP-binding cassette (ABC) transporter complex"/>
    <property type="evidence" value="ECO:0007669"/>
    <property type="project" value="TreeGrafter"/>
</dbReference>
<feature type="domain" description="ABC transmembrane type-1" evidence="10">
    <location>
        <begin position="19"/>
        <end position="293"/>
    </location>
</feature>
<evidence type="ECO:0000256" key="6">
    <source>
        <dbReference type="ARBA" id="ARBA00022989"/>
    </source>
</evidence>
<dbReference type="NCBIfam" id="TIGR01194">
    <property type="entry name" value="cyc_pep_trnsptr"/>
    <property type="match status" value="1"/>
</dbReference>
<gene>
    <name evidence="11" type="ORF">PXH66_02520</name>
</gene>
<organism evidence="11 12">
    <name type="scientific">Synoicihabitans lomoniglobus</name>
    <dbReference type="NCBI Taxonomy" id="2909285"/>
    <lineage>
        <taxon>Bacteria</taxon>
        <taxon>Pseudomonadati</taxon>
        <taxon>Verrucomicrobiota</taxon>
        <taxon>Opitutia</taxon>
        <taxon>Opitutales</taxon>
        <taxon>Opitutaceae</taxon>
        <taxon>Synoicihabitans</taxon>
    </lineage>
</organism>
<dbReference type="InterPro" id="IPR003593">
    <property type="entry name" value="AAA+_ATPase"/>
</dbReference>
<accession>A0AAF0CP99</accession>
<evidence type="ECO:0000256" key="8">
    <source>
        <dbReference type="SAM" id="Phobius"/>
    </source>
</evidence>
<keyword evidence="2" id="KW-0813">Transport</keyword>
<evidence type="ECO:0000313" key="12">
    <source>
        <dbReference type="Proteomes" id="UP001218638"/>
    </source>
</evidence>
<keyword evidence="12" id="KW-1185">Reference proteome</keyword>
<name>A0AAF0CP99_9BACT</name>
<dbReference type="PROSITE" id="PS50893">
    <property type="entry name" value="ABC_TRANSPORTER_2"/>
    <property type="match status" value="1"/>
</dbReference>
<dbReference type="SUPFAM" id="SSF90123">
    <property type="entry name" value="ABC transporter transmembrane region"/>
    <property type="match status" value="1"/>
</dbReference>
<feature type="domain" description="ABC transporter" evidence="9">
    <location>
        <begin position="332"/>
        <end position="545"/>
    </location>
</feature>
<dbReference type="RefSeq" id="WP_330930250.1">
    <property type="nucleotide sequence ID" value="NZ_CP119075.1"/>
</dbReference>
<keyword evidence="3 8" id="KW-0812">Transmembrane</keyword>
<dbReference type="InterPro" id="IPR036640">
    <property type="entry name" value="ABC1_TM_sf"/>
</dbReference>
<evidence type="ECO:0000256" key="7">
    <source>
        <dbReference type="ARBA" id="ARBA00023136"/>
    </source>
</evidence>
<dbReference type="Pfam" id="PF00005">
    <property type="entry name" value="ABC_tran"/>
    <property type="match status" value="1"/>
</dbReference>
<dbReference type="CDD" id="cd03228">
    <property type="entry name" value="ABCC_MRP_Like"/>
    <property type="match status" value="1"/>
</dbReference>
<dbReference type="InterPro" id="IPR011527">
    <property type="entry name" value="ABC1_TM_dom"/>
</dbReference>
<evidence type="ECO:0000256" key="1">
    <source>
        <dbReference type="ARBA" id="ARBA00004651"/>
    </source>
</evidence>
<dbReference type="Gene3D" id="3.40.50.300">
    <property type="entry name" value="P-loop containing nucleotide triphosphate hydrolases"/>
    <property type="match status" value="1"/>
</dbReference>
<dbReference type="InterPro" id="IPR027417">
    <property type="entry name" value="P-loop_NTPase"/>
</dbReference>
<dbReference type="InterPro" id="IPR005898">
    <property type="entry name" value="Cyc_pep_transpt_SyrD/YojI"/>
</dbReference>
<evidence type="ECO:0000256" key="3">
    <source>
        <dbReference type="ARBA" id="ARBA00022692"/>
    </source>
</evidence>
<dbReference type="KEGG" id="slom:PXH66_02520"/>
<keyword evidence="4" id="KW-0547">Nucleotide-binding</keyword>
<dbReference type="PANTHER" id="PTHR43553">
    <property type="entry name" value="HEAVY METAL TRANSPORTER"/>
    <property type="match status" value="1"/>
</dbReference>
<dbReference type="InterPro" id="IPR050095">
    <property type="entry name" value="ECF_ABC_transporter_ATP-bd"/>
</dbReference>
<sequence>MNFLRFLWHESGAMGRQISFATFCSGAISGFLVTIILGAASTATDNTKSFSNLLMFAVALTGMMTAKRFSLRRATVLTEGIVEKLRLRLADKIRRAELFYFEKIGAERFHTLLTTETQVISNTATMAINASASAVMLVVAFGYIAFLSIPAFVLSLTAISVTIIAYRLSLRSVDPLLRQTVEQENRFFALLGHLLKGFPEIKMNVRKNHDLFGQHLQPAAATLRDLKVDTGHRFVNTTIITHSAFYVLLAVVIFLLPRLSQVEPSVIVKISAVVLFIFGPLAEVVGVLPFLAKASVAIDAIEKMEQSLDREVGSHPPVDLENPPRSWDFESVGVRDLRFQYENADGSPGYALGPINLTFKRGETVFIKGGNGSGKSTFLKLFTGLYPPRAGCITVNEKAVLGPQLQRYRELFSIIFTDFHLFDRLYGLHAIDDEALAQLIDDMELTDKTAFQEGRFTNIELSTGQRKRLALITVLLENKPILIFDEWAADQDPTFRRHFYHEILPALKKEGKTIIAATHDDHYFDTADRVLGMDFGRFVADESNN</sequence>
<dbReference type="EMBL" id="CP119075">
    <property type="protein sequence ID" value="WED65720.1"/>
    <property type="molecule type" value="Genomic_DNA"/>
</dbReference>
<feature type="transmembrane region" description="Helical" evidence="8">
    <location>
        <begin position="20"/>
        <end position="43"/>
    </location>
</feature>
<feature type="transmembrane region" description="Helical" evidence="8">
    <location>
        <begin position="126"/>
        <end position="146"/>
    </location>
</feature>
<feature type="transmembrane region" description="Helical" evidence="8">
    <location>
        <begin position="49"/>
        <end position="66"/>
    </location>
</feature>
<evidence type="ECO:0000313" key="11">
    <source>
        <dbReference type="EMBL" id="WED65720.1"/>
    </source>
</evidence>
<dbReference type="Proteomes" id="UP001218638">
    <property type="component" value="Chromosome"/>
</dbReference>
<dbReference type="AlphaFoldDB" id="A0AAF0CP99"/>
<evidence type="ECO:0000259" key="10">
    <source>
        <dbReference type="PROSITE" id="PS50929"/>
    </source>
</evidence>
<keyword evidence="5" id="KW-0067">ATP-binding</keyword>
<dbReference type="PANTHER" id="PTHR43553:SF11">
    <property type="entry name" value="ABC TRANSPORTER ATP-BINDING_PERMEASE PROTEIN YOJI"/>
    <property type="match status" value="1"/>
</dbReference>
<dbReference type="PROSITE" id="PS50929">
    <property type="entry name" value="ABC_TM1F"/>
    <property type="match status" value="1"/>
</dbReference>
<evidence type="ECO:0000256" key="5">
    <source>
        <dbReference type="ARBA" id="ARBA00022840"/>
    </source>
</evidence>
<dbReference type="SUPFAM" id="SSF52540">
    <property type="entry name" value="P-loop containing nucleoside triphosphate hydrolases"/>
    <property type="match status" value="1"/>
</dbReference>
<proteinExistence type="predicted"/>
<dbReference type="InterPro" id="IPR003439">
    <property type="entry name" value="ABC_transporter-like_ATP-bd"/>
</dbReference>
<dbReference type="SMART" id="SM00382">
    <property type="entry name" value="AAA"/>
    <property type="match status" value="1"/>
</dbReference>
<evidence type="ECO:0000259" key="9">
    <source>
        <dbReference type="PROSITE" id="PS50893"/>
    </source>
</evidence>
<dbReference type="GO" id="GO:0140359">
    <property type="term" value="F:ABC-type transporter activity"/>
    <property type="evidence" value="ECO:0007669"/>
    <property type="project" value="InterPro"/>
</dbReference>
<dbReference type="GO" id="GO:1904680">
    <property type="term" value="F:peptide transmembrane transporter activity"/>
    <property type="evidence" value="ECO:0007669"/>
    <property type="project" value="InterPro"/>
</dbReference>
<comment type="subcellular location">
    <subcellularLocation>
        <location evidence="1">Cell membrane</location>
        <topology evidence="1">Multi-pass membrane protein</topology>
    </subcellularLocation>
</comment>
<dbReference type="GO" id="GO:0016887">
    <property type="term" value="F:ATP hydrolysis activity"/>
    <property type="evidence" value="ECO:0007669"/>
    <property type="project" value="InterPro"/>
</dbReference>
<evidence type="ECO:0000256" key="4">
    <source>
        <dbReference type="ARBA" id="ARBA00022741"/>
    </source>
</evidence>
<reference evidence="11" key="1">
    <citation type="submission" date="2023-03" db="EMBL/GenBank/DDBJ databases">
        <title>Lomoglobus Profundus gen. nov., sp. nov., a novel member of the phylum Verrucomicrobia, isolated from deep-marine sediment of South China Sea.</title>
        <authorList>
            <person name="Ahmad T."/>
            <person name="Ishaq S.E."/>
            <person name="Wang F."/>
        </authorList>
    </citation>
    <scope>NUCLEOTIDE SEQUENCE</scope>
    <source>
        <strain evidence="11">LMO-M01</strain>
    </source>
</reference>
<keyword evidence="7 8" id="KW-0472">Membrane</keyword>